<gene>
    <name evidence="5" type="ORF">B4110_3779</name>
</gene>
<dbReference type="InterPro" id="IPR051782">
    <property type="entry name" value="ABC_Transporter_VariousFunc"/>
</dbReference>
<dbReference type="RefSeq" id="WP_053532354.1">
    <property type="nucleotide sequence ID" value="NZ_LQYW01000118.1"/>
</dbReference>
<dbReference type="Proteomes" id="UP000075324">
    <property type="component" value="Unassembled WGS sequence"/>
</dbReference>
<dbReference type="InterPro" id="IPR003593">
    <property type="entry name" value="AAA+_ATPase"/>
</dbReference>
<dbReference type="PANTHER" id="PTHR42939:SF1">
    <property type="entry name" value="ABC TRANSPORTER ATP-BINDING PROTEIN ALBC-RELATED"/>
    <property type="match status" value="1"/>
</dbReference>
<evidence type="ECO:0000313" key="6">
    <source>
        <dbReference type="Proteomes" id="UP000075324"/>
    </source>
</evidence>
<dbReference type="InterPro" id="IPR003439">
    <property type="entry name" value="ABC_transporter-like_ATP-bd"/>
</dbReference>
<dbReference type="GeneID" id="89613655"/>
<dbReference type="PANTHER" id="PTHR42939">
    <property type="entry name" value="ABC TRANSPORTER ATP-BINDING PROTEIN ALBC-RELATED"/>
    <property type="match status" value="1"/>
</dbReference>
<accession>A0A150MQ94</accession>
<dbReference type="SUPFAM" id="SSF52540">
    <property type="entry name" value="P-loop containing nucleoside triphosphate hydrolases"/>
    <property type="match status" value="1"/>
</dbReference>
<feature type="domain" description="ABC transporter" evidence="4">
    <location>
        <begin position="1"/>
        <end position="226"/>
    </location>
</feature>
<keyword evidence="3" id="KW-0067">ATP-binding</keyword>
<dbReference type="AlphaFoldDB" id="A0A150MQ94"/>
<evidence type="ECO:0000256" key="3">
    <source>
        <dbReference type="ARBA" id="ARBA00022840"/>
    </source>
</evidence>
<protein>
    <recommendedName>
        <fullName evidence="4">ABC transporter domain-containing protein</fullName>
    </recommendedName>
</protein>
<dbReference type="Gene3D" id="3.40.50.300">
    <property type="entry name" value="P-loop containing nucleotide triphosphate hydrolases"/>
    <property type="match status" value="1"/>
</dbReference>
<dbReference type="SMART" id="SM00382">
    <property type="entry name" value="AAA"/>
    <property type="match status" value="1"/>
</dbReference>
<evidence type="ECO:0000259" key="4">
    <source>
        <dbReference type="PROSITE" id="PS50893"/>
    </source>
</evidence>
<dbReference type="PROSITE" id="PS50893">
    <property type="entry name" value="ABC_TRANSPORTER_2"/>
    <property type="match status" value="1"/>
</dbReference>
<dbReference type="InterPro" id="IPR027417">
    <property type="entry name" value="P-loop_NTPase"/>
</dbReference>
<name>A0A150MQ94_9BACL</name>
<evidence type="ECO:0000313" key="5">
    <source>
        <dbReference type="EMBL" id="KYD26638.1"/>
    </source>
</evidence>
<dbReference type="GO" id="GO:0016887">
    <property type="term" value="F:ATP hydrolysis activity"/>
    <property type="evidence" value="ECO:0007669"/>
    <property type="project" value="InterPro"/>
</dbReference>
<dbReference type="Pfam" id="PF00005">
    <property type="entry name" value="ABC_tran"/>
    <property type="match status" value="1"/>
</dbReference>
<keyword evidence="2" id="KW-0547">Nucleotide-binding</keyword>
<evidence type="ECO:0000256" key="1">
    <source>
        <dbReference type="ARBA" id="ARBA00022448"/>
    </source>
</evidence>
<keyword evidence="1" id="KW-0813">Transport</keyword>
<evidence type="ECO:0000256" key="2">
    <source>
        <dbReference type="ARBA" id="ARBA00022741"/>
    </source>
</evidence>
<reference evidence="5 6" key="1">
    <citation type="submission" date="2016-01" db="EMBL/GenBank/DDBJ databases">
        <title>Draft Genome Sequences of Seven Thermophilic Sporeformers Isolated from Foods.</title>
        <authorList>
            <person name="Berendsen E.M."/>
            <person name="Wells-Bennik M.H."/>
            <person name="Krawcyk A.O."/>
            <person name="De Jong A."/>
            <person name="Holsappel S."/>
            <person name="Eijlander R.T."/>
            <person name="Kuipers O.P."/>
        </authorList>
    </citation>
    <scope>NUCLEOTIDE SEQUENCE [LARGE SCALE GENOMIC DNA]</scope>
    <source>
        <strain evidence="5 6">B4110</strain>
    </source>
</reference>
<dbReference type="EMBL" id="LQYW01000118">
    <property type="protein sequence ID" value="KYD26638.1"/>
    <property type="molecule type" value="Genomic_DNA"/>
</dbReference>
<sequence length="244" mass="28006">MKINSLTHYYKGRSSPVLNQLCIEFDPNKLNVIVGLNGAGKTTLLDIISGVIPSAQFHSPFAEEDVVYQMQGVPLPSIMKGKDIVRLILKCDTPFSFSKSLKTFIESLTPREKELLNRLWDVRIGDMSVGERRWLIIKSVCQLERKLYIFDEPTAGIDPDTRNYVLSSINRLVKKGKLVIMSTHILHELEFIDCKIHFLHKGRILYEGDYVSFLRKHNTENPDIAFQMFIQEQGGELNEETMFV</sequence>
<comment type="caution">
    <text evidence="5">The sequence shown here is derived from an EMBL/GenBank/DDBJ whole genome shotgun (WGS) entry which is preliminary data.</text>
</comment>
<proteinExistence type="predicted"/>
<dbReference type="PATRIC" id="fig|153151.4.peg.656"/>
<organism evidence="5 6">
    <name type="scientific">Parageobacillus toebii</name>
    <dbReference type="NCBI Taxonomy" id="153151"/>
    <lineage>
        <taxon>Bacteria</taxon>
        <taxon>Bacillati</taxon>
        <taxon>Bacillota</taxon>
        <taxon>Bacilli</taxon>
        <taxon>Bacillales</taxon>
        <taxon>Anoxybacillaceae</taxon>
        <taxon>Parageobacillus</taxon>
    </lineage>
</organism>
<dbReference type="GO" id="GO:0005524">
    <property type="term" value="F:ATP binding"/>
    <property type="evidence" value="ECO:0007669"/>
    <property type="project" value="UniProtKB-KW"/>
</dbReference>